<dbReference type="Proteomes" id="UP000309128">
    <property type="component" value="Unassembled WGS sequence"/>
</dbReference>
<proteinExistence type="predicted"/>
<organism evidence="1 2">
    <name type="scientific">Nonomuraea turkmeniaca</name>
    <dbReference type="NCBI Taxonomy" id="103838"/>
    <lineage>
        <taxon>Bacteria</taxon>
        <taxon>Bacillati</taxon>
        <taxon>Actinomycetota</taxon>
        <taxon>Actinomycetes</taxon>
        <taxon>Streptosporangiales</taxon>
        <taxon>Streptosporangiaceae</taxon>
        <taxon>Nonomuraea</taxon>
    </lineage>
</organism>
<gene>
    <name evidence="1" type="ORF">ETD86_50170</name>
</gene>
<reference evidence="1 2" key="1">
    <citation type="submission" date="2019-05" db="EMBL/GenBank/DDBJ databases">
        <title>Draft genome sequence of Nonomuraea turkmeniaca DSM 43926.</title>
        <authorList>
            <person name="Saricaoglu S."/>
            <person name="Isik K."/>
        </authorList>
    </citation>
    <scope>NUCLEOTIDE SEQUENCE [LARGE SCALE GENOMIC DNA]</scope>
    <source>
        <strain evidence="1 2">DSM 43926</strain>
    </source>
</reference>
<keyword evidence="2" id="KW-1185">Reference proteome</keyword>
<sequence length="161" mass="18044">MRRRRLRHPVGQPITIPTVLTGPASQRDGRLRQTIGELIHLAGPHGCAGVAIENLGFDHVRATGRETMGRGWRGKSFRRTVAGIPTARFRERLRGMAYHRGLRVIAVDPACTSKWGGRHRQRPLLQQTKQNTRRDTVTGIMVLRWRSDDAPSDTGSGVRQV</sequence>
<accession>A0A5S4EW81</accession>
<evidence type="ECO:0000313" key="2">
    <source>
        <dbReference type="Proteomes" id="UP000309128"/>
    </source>
</evidence>
<name>A0A5S4EW81_9ACTN</name>
<evidence type="ECO:0000313" key="1">
    <source>
        <dbReference type="EMBL" id="TMR07886.1"/>
    </source>
</evidence>
<dbReference type="OrthoDB" id="5142351at2"/>
<dbReference type="EMBL" id="VCKY01000339">
    <property type="protein sequence ID" value="TMR07886.1"/>
    <property type="molecule type" value="Genomic_DNA"/>
</dbReference>
<dbReference type="AlphaFoldDB" id="A0A5S4EW81"/>
<comment type="caution">
    <text evidence="1">The sequence shown here is derived from an EMBL/GenBank/DDBJ whole genome shotgun (WGS) entry which is preliminary data.</text>
</comment>
<protein>
    <recommendedName>
        <fullName evidence="3">Transposase</fullName>
    </recommendedName>
</protein>
<dbReference type="RefSeq" id="WP_138673680.1">
    <property type="nucleotide sequence ID" value="NZ_VCKY01000339.1"/>
</dbReference>
<evidence type="ECO:0008006" key="3">
    <source>
        <dbReference type="Google" id="ProtNLM"/>
    </source>
</evidence>